<keyword evidence="1 10" id="KW-0540">Nuclease</keyword>
<dbReference type="Proteomes" id="UP000218471">
    <property type="component" value="Unassembled WGS sequence"/>
</dbReference>
<keyword evidence="7 10" id="KW-0238">DNA-binding</keyword>
<dbReference type="Pfam" id="PF01867">
    <property type="entry name" value="Cas_Cas1"/>
    <property type="match status" value="1"/>
</dbReference>
<keyword evidence="5 10" id="KW-0460">Magnesium</keyword>
<dbReference type="NCBIfam" id="TIGR00287">
    <property type="entry name" value="cas1"/>
    <property type="match status" value="1"/>
</dbReference>
<keyword evidence="3 10" id="KW-0255">Endonuclease</keyword>
<evidence type="ECO:0000256" key="7">
    <source>
        <dbReference type="ARBA" id="ARBA00023125"/>
    </source>
</evidence>
<evidence type="ECO:0000256" key="6">
    <source>
        <dbReference type="ARBA" id="ARBA00023118"/>
    </source>
</evidence>
<dbReference type="GO" id="GO:0046872">
    <property type="term" value="F:metal ion binding"/>
    <property type="evidence" value="ECO:0007669"/>
    <property type="project" value="UniProtKB-UniRule"/>
</dbReference>
<evidence type="ECO:0000313" key="11">
    <source>
        <dbReference type="EMBL" id="KAK2620993.1"/>
    </source>
</evidence>
<evidence type="ECO:0000256" key="10">
    <source>
        <dbReference type="HAMAP-Rule" id="MF_01470"/>
    </source>
</evidence>
<comment type="cofactor">
    <cofactor evidence="10">
        <name>Mg(2+)</name>
        <dbReference type="ChEBI" id="CHEBI:18420"/>
    </cofactor>
    <cofactor evidence="10">
        <name>Mn(2+)</name>
        <dbReference type="ChEBI" id="CHEBI:29035"/>
    </cofactor>
</comment>
<protein>
    <recommendedName>
        <fullName evidence="10">CRISPR-associated endonuclease Cas1</fullName>
        <ecNumber evidence="10">3.1.-.-</ecNumber>
    </recommendedName>
</protein>
<keyword evidence="2 10" id="KW-0479">Metal-binding</keyword>
<evidence type="ECO:0000256" key="8">
    <source>
        <dbReference type="ARBA" id="ARBA00023211"/>
    </source>
</evidence>
<accession>A0AAV9FW55</accession>
<dbReference type="InterPro" id="IPR002729">
    <property type="entry name" value="CRISPR-assoc_Cas1"/>
</dbReference>
<dbReference type="InterPro" id="IPR050646">
    <property type="entry name" value="Cas1"/>
</dbReference>
<comment type="caution">
    <text evidence="11">The sequence shown here is derived from an EMBL/GenBank/DDBJ whole genome shotgun (WGS) entry which is preliminary data.</text>
</comment>
<evidence type="ECO:0000256" key="5">
    <source>
        <dbReference type="ARBA" id="ARBA00022842"/>
    </source>
</evidence>
<dbReference type="EMBL" id="NKYG02000001">
    <property type="protein sequence ID" value="KAK2620993.1"/>
    <property type="molecule type" value="Genomic_DNA"/>
</dbReference>
<keyword evidence="8 10" id="KW-0464">Manganese</keyword>
<dbReference type="InterPro" id="IPR042211">
    <property type="entry name" value="CRISPR-assoc_Cas1_N"/>
</dbReference>
<dbReference type="InterPro" id="IPR019856">
    <property type="entry name" value="CRISPR-assoc_Cas1_DVULG"/>
</dbReference>
<feature type="binding site" evidence="10">
    <location>
        <position position="167"/>
    </location>
    <ligand>
        <name>Mn(2+)</name>
        <dbReference type="ChEBI" id="CHEBI:29035"/>
    </ligand>
</feature>
<dbReference type="NCBIfam" id="TIGR03640">
    <property type="entry name" value="cas1_DVULG"/>
    <property type="match status" value="1"/>
</dbReference>
<dbReference type="AlphaFoldDB" id="A0AAV9FW55"/>
<dbReference type="EC" id="3.1.-.-" evidence="10"/>
<evidence type="ECO:0000256" key="3">
    <source>
        <dbReference type="ARBA" id="ARBA00022759"/>
    </source>
</evidence>
<evidence type="ECO:0000256" key="1">
    <source>
        <dbReference type="ARBA" id="ARBA00022722"/>
    </source>
</evidence>
<dbReference type="PANTHER" id="PTHR34353:SF2">
    <property type="entry name" value="CRISPR-ASSOCIATED ENDONUCLEASE CAS1 1"/>
    <property type="match status" value="1"/>
</dbReference>
<dbReference type="GO" id="GO:0051607">
    <property type="term" value="P:defense response to virus"/>
    <property type="evidence" value="ECO:0007669"/>
    <property type="project" value="UniProtKB-UniRule"/>
</dbReference>
<proteinExistence type="inferred from homology"/>
<evidence type="ECO:0000256" key="4">
    <source>
        <dbReference type="ARBA" id="ARBA00022801"/>
    </source>
</evidence>
<dbReference type="InterPro" id="IPR042206">
    <property type="entry name" value="CRISPR-assoc_Cas1_C"/>
</dbReference>
<sequence>MADIKQNILYITQEGLYLHHELDVLKVKKGDDTIFKIPFHHLEGITIFGICGISPSLLQKCLEKGIFISYLTARGKFQGRLEGSNSGNVLIRKAQFKKSEIEEFRLEIARSIVAGKLQNCRSVLSKTARKSKNELEKQDIKEAIGKIEKNISLLEKAESIESIRGYEGDSAKTYFSVFDYCIIQQKEDFQFHKRTRRPPRSRTNALLSFLYSLLTNDCIAVCQAVGLDPYIGFLHDERPGRPSLALDMMEEFRPFIDRLVFTLINRKQIQVSDFLEKPGSVFFINDDSRKELIKSYQERKKEEIFHPWLNIKSTVGELPYLQARIFARTLRGDLKYYIPFIWK</sequence>
<feature type="binding site" evidence="10">
    <location>
        <position position="235"/>
    </location>
    <ligand>
        <name>Mn(2+)</name>
        <dbReference type="ChEBI" id="CHEBI:29035"/>
    </ligand>
</feature>
<dbReference type="GO" id="GO:0004520">
    <property type="term" value="F:DNA endonuclease activity"/>
    <property type="evidence" value="ECO:0007669"/>
    <property type="project" value="InterPro"/>
</dbReference>
<feature type="binding site" evidence="10">
    <location>
        <position position="250"/>
    </location>
    <ligand>
        <name>Mn(2+)</name>
        <dbReference type="ChEBI" id="CHEBI:29035"/>
    </ligand>
</feature>
<organism evidence="11 12">
    <name type="scientific">Leptospira interrogans</name>
    <dbReference type="NCBI Taxonomy" id="173"/>
    <lineage>
        <taxon>Bacteria</taxon>
        <taxon>Pseudomonadati</taxon>
        <taxon>Spirochaetota</taxon>
        <taxon>Spirochaetia</taxon>
        <taxon>Leptospirales</taxon>
        <taxon>Leptospiraceae</taxon>
        <taxon>Leptospira</taxon>
    </lineage>
</organism>
<dbReference type="RefSeq" id="WP_256996966.1">
    <property type="nucleotide sequence ID" value="NZ_JQPQ01000213.1"/>
</dbReference>
<dbReference type="PANTHER" id="PTHR34353">
    <property type="entry name" value="CRISPR-ASSOCIATED ENDONUCLEASE CAS1 1"/>
    <property type="match status" value="1"/>
</dbReference>
<comment type="similarity">
    <text evidence="10">Belongs to the CRISPR-associated endonuclease Cas1 family.</text>
</comment>
<keyword evidence="6 10" id="KW-0051">Antiviral defense</keyword>
<evidence type="ECO:0000313" key="12">
    <source>
        <dbReference type="Proteomes" id="UP000218471"/>
    </source>
</evidence>
<comment type="subunit">
    <text evidence="9 10">Homodimer, forms a heterotetramer with a Cas2 homodimer.</text>
</comment>
<dbReference type="GO" id="GO:0016787">
    <property type="term" value="F:hydrolase activity"/>
    <property type="evidence" value="ECO:0007669"/>
    <property type="project" value="UniProtKB-KW"/>
</dbReference>
<name>A0AAV9FW55_LEPIR</name>
<evidence type="ECO:0000256" key="2">
    <source>
        <dbReference type="ARBA" id="ARBA00022723"/>
    </source>
</evidence>
<gene>
    <name evidence="11" type="primary">cas1c</name>
    <name evidence="10" type="synonym">cas1</name>
    <name evidence="11" type="ORF">CFV95_005585</name>
</gene>
<evidence type="ECO:0000256" key="9">
    <source>
        <dbReference type="ARBA" id="ARBA00038592"/>
    </source>
</evidence>
<reference evidence="11" key="1">
    <citation type="submission" date="2023-10" db="EMBL/GenBank/DDBJ databases">
        <title>Genomic and proteomic analysis of Leptospira interrogans strain CUDO8.</title>
        <authorList>
            <person name="Boonciew P."/>
            <person name="Kurilung A."/>
            <person name="Prapasarakul N."/>
        </authorList>
    </citation>
    <scope>NUCLEOTIDE SEQUENCE</scope>
    <source>
        <strain evidence="11">CUDO8</strain>
    </source>
</reference>
<keyword evidence="4 10" id="KW-0378">Hydrolase</keyword>
<dbReference type="HAMAP" id="MF_01470">
    <property type="entry name" value="Cas1"/>
    <property type="match status" value="1"/>
</dbReference>
<comment type="function">
    <text evidence="10">CRISPR (clustered regularly interspaced short palindromic repeat), is an adaptive immune system that provides protection against mobile genetic elements (viruses, transposable elements and conjugative plasmids). CRISPR clusters contain spacers, sequences complementary to antecedent mobile elements, and target invading nucleic acids. CRISPR clusters are transcribed and processed into CRISPR RNA (crRNA). Acts as a dsDNA endonuclease. Involved in the integration of spacer DNA into the CRISPR cassette.</text>
</comment>
<dbReference type="GO" id="GO:0003677">
    <property type="term" value="F:DNA binding"/>
    <property type="evidence" value="ECO:0007669"/>
    <property type="project" value="UniProtKB-KW"/>
</dbReference>
<dbReference type="Gene3D" id="3.100.10.20">
    <property type="entry name" value="CRISPR-associated endonuclease Cas1, N-terminal domain"/>
    <property type="match status" value="1"/>
</dbReference>
<dbReference type="GO" id="GO:0043571">
    <property type="term" value="P:maintenance of CRISPR repeat elements"/>
    <property type="evidence" value="ECO:0007669"/>
    <property type="project" value="UniProtKB-UniRule"/>
</dbReference>
<dbReference type="Gene3D" id="1.20.120.920">
    <property type="entry name" value="CRISPR-associated endonuclease Cas1, C-terminal domain"/>
    <property type="match status" value="1"/>
</dbReference>